<dbReference type="InterPro" id="IPR036388">
    <property type="entry name" value="WH-like_DNA-bd_sf"/>
</dbReference>
<dbReference type="PROSITE" id="PS50931">
    <property type="entry name" value="HTH_LYSR"/>
    <property type="match status" value="1"/>
</dbReference>
<dbReference type="PANTHER" id="PTHR30537">
    <property type="entry name" value="HTH-TYPE TRANSCRIPTIONAL REGULATOR"/>
    <property type="match status" value="1"/>
</dbReference>
<feature type="domain" description="HTH lysR-type" evidence="5">
    <location>
        <begin position="1"/>
        <end position="59"/>
    </location>
</feature>
<dbReference type="Gene3D" id="3.40.190.290">
    <property type="match status" value="1"/>
</dbReference>
<dbReference type="Pfam" id="PF03466">
    <property type="entry name" value="LysR_substrate"/>
    <property type="match status" value="1"/>
</dbReference>
<keyword evidence="2" id="KW-0805">Transcription regulation</keyword>
<comment type="caution">
    <text evidence="6">The sequence shown here is derived from an EMBL/GenBank/DDBJ whole genome shotgun (WGS) entry which is preliminary data.</text>
</comment>
<evidence type="ECO:0000259" key="5">
    <source>
        <dbReference type="PROSITE" id="PS50931"/>
    </source>
</evidence>
<dbReference type="InterPro" id="IPR058163">
    <property type="entry name" value="LysR-type_TF_proteobact-type"/>
</dbReference>
<dbReference type="InterPro" id="IPR000847">
    <property type="entry name" value="LysR_HTH_N"/>
</dbReference>
<dbReference type="PANTHER" id="PTHR30537:SF3">
    <property type="entry name" value="TRANSCRIPTIONAL REGULATORY PROTEIN"/>
    <property type="match status" value="1"/>
</dbReference>
<evidence type="ECO:0000256" key="4">
    <source>
        <dbReference type="ARBA" id="ARBA00023163"/>
    </source>
</evidence>
<evidence type="ECO:0000313" key="7">
    <source>
        <dbReference type="Proteomes" id="UP000584374"/>
    </source>
</evidence>
<evidence type="ECO:0000256" key="3">
    <source>
        <dbReference type="ARBA" id="ARBA00023125"/>
    </source>
</evidence>
<dbReference type="SUPFAM" id="SSF46785">
    <property type="entry name" value="Winged helix' DNA-binding domain"/>
    <property type="match status" value="1"/>
</dbReference>
<keyword evidence="3 6" id="KW-0238">DNA-binding</keyword>
<dbReference type="AlphaFoldDB" id="A0A840QBV6"/>
<reference evidence="6 7" key="1">
    <citation type="submission" date="2020-08" db="EMBL/GenBank/DDBJ databases">
        <title>Sequencing the genomes of 1000 actinobacteria strains.</title>
        <authorList>
            <person name="Klenk H.-P."/>
        </authorList>
    </citation>
    <scope>NUCLEOTIDE SEQUENCE [LARGE SCALE GENOMIC DNA]</scope>
    <source>
        <strain evidence="6 7">DSM 45584</strain>
    </source>
</reference>
<organism evidence="6 7">
    <name type="scientific">Saccharopolyspora phatthalungensis</name>
    <dbReference type="NCBI Taxonomy" id="664693"/>
    <lineage>
        <taxon>Bacteria</taxon>
        <taxon>Bacillati</taxon>
        <taxon>Actinomycetota</taxon>
        <taxon>Actinomycetes</taxon>
        <taxon>Pseudonocardiales</taxon>
        <taxon>Pseudonocardiaceae</taxon>
        <taxon>Saccharopolyspora</taxon>
    </lineage>
</organism>
<dbReference type="SUPFAM" id="SSF53850">
    <property type="entry name" value="Periplasmic binding protein-like II"/>
    <property type="match status" value="1"/>
</dbReference>
<name>A0A840QBV6_9PSEU</name>
<accession>A0A840QBV6</accession>
<evidence type="ECO:0000256" key="2">
    <source>
        <dbReference type="ARBA" id="ARBA00023015"/>
    </source>
</evidence>
<dbReference type="Pfam" id="PF00126">
    <property type="entry name" value="HTH_1"/>
    <property type="match status" value="1"/>
</dbReference>
<dbReference type="GO" id="GO:0003700">
    <property type="term" value="F:DNA-binding transcription factor activity"/>
    <property type="evidence" value="ECO:0007669"/>
    <property type="project" value="InterPro"/>
</dbReference>
<keyword evidence="4" id="KW-0804">Transcription</keyword>
<dbReference type="InterPro" id="IPR036390">
    <property type="entry name" value="WH_DNA-bd_sf"/>
</dbReference>
<keyword evidence="7" id="KW-1185">Reference proteome</keyword>
<evidence type="ECO:0000313" key="6">
    <source>
        <dbReference type="EMBL" id="MBB5157270.1"/>
    </source>
</evidence>
<sequence length="297" mass="32610">MRSADDMKFLLELARSGRLVDAARRLGVEHTTVARRIANLEREIGQRLFDRYPAGWRLTERGRQLVPVAESIETAMAAAFDDTSDSQSLSGTIKLAAPDGFGAYLLLPGLGPLRRQHPDLVVEVTTATVHGLLGSGDFDVAVTLERPASRSVAIRRLTGYSLKLYATREYCAENEPVTSIRELSNHTLIWYIDSVLDVQPLKTLSQLLPDCKATIQTNNISGHLTATKAGLGIGLLPTYIAADEPTLREVLPGDFSAQRTYWLVVPKELARLRRVQVVNELLTSIVTANPELHDSSG</sequence>
<dbReference type="GO" id="GO:0006351">
    <property type="term" value="P:DNA-templated transcription"/>
    <property type="evidence" value="ECO:0007669"/>
    <property type="project" value="TreeGrafter"/>
</dbReference>
<dbReference type="GO" id="GO:0043565">
    <property type="term" value="F:sequence-specific DNA binding"/>
    <property type="evidence" value="ECO:0007669"/>
    <property type="project" value="TreeGrafter"/>
</dbReference>
<gene>
    <name evidence="6" type="ORF">BJ970_004804</name>
</gene>
<comment type="similarity">
    <text evidence="1">Belongs to the LysR transcriptional regulatory family.</text>
</comment>
<dbReference type="Gene3D" id="1.10.10.10">
    <property type="entry name" value="Winged helix-like DNA-binding domain superfamily/Winged helix DNA-binding domain"/>
    <property type="match status" value="1"/>
</dbReference>
<dbReference type="EMBL" id="JACHIW010000001">
    <property type="protein sequence ID" value="MBB5157270.1"/>
    <property type="molecule type" value="Genomic_DNA"/>
</dbReference>
<protein>
    <submittedName>
        <fullName evidence="6">DNA-binding transcriptional LysR family regulator</fullName>
    </submittedName>
</protein>
<dbReference type="Proteomes" id="UP000584374">
    <property type="component" value="Unassembled WGS sequence"/>
</dbReference>
<evidence type="ECO:0000256" key="1">
    <source>
        <dbReference type="ARBA" id="ARBA00009437"/>
    </source>
</evidence>
<dbReference type="RefSeq" id="WP_184728256.1">
    <property type="nucleotide sequence ID" value="NZ_JACHIW010000001.1"/>
</dbReference>
<dbReference type="InterPro" id="IPR005119">
    <property type="entry name" value="LysR_subst-bd"/>
</dbReference>
<proteinExistence type="inferred from homology"/>